<dbReference type="Gene3D" id="3.90.1570.50">
    <property type="match status" value="1"/>
</dbReference>
<dbReference type="Pfam" id="PF11867">
    <property type="entry name" value="T1RH-like_C"/>
    <property type="match status" value="1"/>
</dbReference>
<dbReference type="PANTHER" id="PTHR30195">
    <property type="entry name" value="TYPE I SITE-SPECIFIC DEOXYRIBONUCLEASE PROTEIN SUBUNIT M AND R"/>
    <property type="match status" value="1"/>
</dbReference>
<dbReference type="InterPro" id="IPR055180">
    <property type="entry name" value="HsdR_RecA-like_helicase_dom_2"/>
</dbReference>
<dbReference type="Pfam" id="PF18766">
    <property type="entry name" value="SWI2_SNF2"/>
    <property type="match status" value="1"/>
</dbReference>
<protein>
    <recommendedName>
        <fullName evidence="10">Type I restriction enzyme endonuclease subunit</fullName>
        <shortName evidence="10">R protein</shortName>
        <ecNumber evidence="10">3.1.21.3</ecNumber>
    </recommendedName>
</protein>
<proteinExistence type="inferred from homology"/>
<evidence type="ECO:0000256" key="9">
    <source>
        <dbReference type="ARBA" id="ARBA00023125"/>
    </source>
</evidence>
<keyword evidence="14" id="KW-1185">Reference proteome</keyword>
<dbReference type="InterPro" id="IPR051268">
    <property type="entry name" value="Type-I_R_enzyme_R_subunit"/>
</dbReference>
<reference evidence="13" key="1">
    <citation type="submission" date="2010-05" db="EMBL/GenBank/DDBJ databases">
        <title>The draft genome of Desulfonatronospira thiodismutans ASO3-1.</title>
        <authorList>
            <consortium name="US DOE Joint Genome Institute (JGI-PGF)"/>
            <person name="Lucas S."/>
            <person name="Copeland A."/>
            <person name="Lapidus A."/>
            <person name="Cheng J.-F."/>
            <person name="Bruce D."/>
            <person name="Goodwin L."/>
            <person name="Pitluck S."/>
            <person name="Chertkov O."/>
            <person name="Brettin T."/>
            <person name="Detter J.C."/>
            <person name="Han C."/>
            <person name="Land M.L."/>
            <person name="Hauser L."/>
            <person name="Kyrpides N."/>
            <person name="Mikhailova N."/>
            <person name="Muyzer G."/>
            <person name="Woyke T."/>
        </authorList>
    </citation>
    <scope>NUCLEOTIDE SEQUENCE [LARGE SCALE GENOMIC DNA]</scope>
    <source>
        <strain evidence="13">ASO3-1</strain>
    </source>
</reference>
<dbReference type="SUPFAM" id="SSF52540">
    <property type="entry name" value="P-loop containing nucleoside triphosphate hydrolases"/>
    <property type="match status" value="1"/>
</dbReference>
<gene>
    <name evidence="13" type="ORF">Dthio_PD3596</name>
</gene>
<dbReference type="EC" id="3.1.21.3" evidence="10"/>
<sequence>MTPSDYSENTLVEQPAISMLDELGWKTFDAYSEFDHGSSSLGRENKGEAILKTRLLQALQQLNPDIPVEALQEVITELSKDRSRMSLAAANKEIYELIKHGMRVSVPNTEDEEERIEWVRIIDWENPLKNDFLLCSQFWVTGEMHTRRADLVGFVNGLPLVLMELKAIHRRLETAFTCNLSDYKDTIPHLFWTNALIILSNGSQSRVGSVTAGWEYFSEWKKIDDEEEPGRVSLETMLKGVCEPSRLLELVENFTIFQEVPGGLIKLIAKNHQYLGVKNAIKALENIQEHKGKLGVFWHTQGSGKSISMIFFAQKVMRKRPGNWTFVIVTDRHELDIQIYKNFVSAGVVTEGRAQAESSQHLRQLLTEDHRYVFTLIHKFRTEKGEIHPVLSEREDIIVITDEAHRSQYDTLAMNMRTALPRASFLAFTGTPLIVGEEKTREVFGEYVSIYDFKQSVDDGATVPLYYENRIPELQLKNEDLDKEMERILEEAELDEEQEKKLEREFAREYHLITREDRLEAISKDLVSHFITRGFRGKGMMICIDKATAIRMFNKVQKYWQEKINSLEKELVRADSQSKDVLSERLKWMKETDMAVVVSQGQNEIGDMEKKGLDIRPHRKRILEEDLENRFKDPEDPFRLVFVCAMWMTGFDVPSCSTLYLDKPMRNHTLMQTIARANRVYPGKVSGLIVDYAGVFRDLEKALAIYGARGGKDDGNRPVEDKAALLEALKQSLRETEEFCKRHGVDLERIEQAEGFGRIGLLDDALKALVPPEQLEKAGIINRQEDMDDAVESLVGSEEAKRKYLDLAKTVDRLYKAVLPDQEAKAFSVKVAPIQIIAQKIRNLTPPADISLVMGQVEELLDRSIKPEGYVMPESTPDNPENLIDLSGIDFEKLAEQFKKGRKKTINEKLKGMVARKLMMMVRLNRTRINYMEKFQKLIEKYNEGSMNAEEFFRQLKEIVRSLDLEEQRAVSENLSEEELALFDLLTKPDLELSDSDRKKVKATAKELLTKLKTEKLVLDWRKRQQTRAEVRITIEKILDEGLPRAFTPELFEQKTTAVYQHVYESYYGVGQSVYAAA</sequence>
<dbReference type="Gene3D" id="3.40.50.300">
    <property type="entry name" value="P-loop containing nucleotide triphosphate hydrolases"/>
    <property type="match status" value="2"/>
</dbReference>
<evidence type="ECO:0000256" key="8">
    <source>
        <dbReference type="ARBA" id="ARBA00022840"/>
    </source>
</evidence>
<keyword evidence="5 10" id="KW-0680">Restriction system</keyword>
<comment type="catalytic activity">
    <reaction evidence="1 10">
        <text>Endonucleolytic cleavage of DNA to give random double-stranded fragments with terminal 5'-phosphates, ATP is simultaneously hydrolyzed.</text>
        <dbReference type="EC" id="3.1.21.3"/>
    </reaction>
</comment>
<accession>D6SJT9</accession>
<dbReference type="InterPro" id="IPR021810">
    <property type="entry name" value="T1RH-like_C"/>
</dbReference>
<dbReference type="InterPro" id="IPR007409">
    <property type="entry name" value="Restrct_endonuc_type1_HsdR_N"/>
</dbReference>
<comment type="similarity">
    <text evidence="2 10">Belongs to the HsdR family.</text>
</comment>
<dbReference type="PANTHER" id="PTHR30195:SF15">
    <property type="entry name" value="TYPE I RESTRICTION ENZYME HINDI ENDONUCLEASE SUBUNIT"/>
    <property type="match status" value="1"/>
</dbReference>
<keyword evidence="7 10" id="KW-0378">Hydrolase</keyword>
<dbReference type="Proteomes" id="UP000005496">
    <property type="component" value="Unassembled WGS sequence"/>
</dbReference>
<comment type="caution">
    <text evidence="13">The sequence shown here is derived from an EMBL/GenBank/DDBJ whole genome shotgun (WGS) entry which is preliminary data.</text>
</comment>
<evidence type="ECO:0000256" key="4">
    <source>
        <dbReference type="ARBA" id="ARBA00022741"/>
    </source>
</evidence>
<keyword evidence="11" id="KW-0175">Coiled coil</keyword>
<dbReference type="OrthoDB" id="9758243at2"/>
<evidence type="ECO:0000256" key="7">
    <source>
        <dbReference type="ARBA" id="ARBA00022801"/>
    </source>
</evidence>
<name>D6SJT9_9BACT</name>
<dbReference type="Pfam" id="PF22679">
    <property type="entry name" value="T1R_D3-like"/>
    <property type="match status" value="1"/>
</dbReference>
<dbReference type="PROSITE" id="PS51192">
    <property type="entry name" value="HELICASE_ATP_BIND_1"/>
    <property type="match status" value="1"/>
</dbReference>
<organism evidence="13 14">
    <name type="scientific">Desulfonatronospira thiodismutans ASO3-1</name>
    <dbReference type="NCBI Taxonomy" id="555779"/>
    <lineage>
        <taxon>Bacteria</taxon>
        <taxon>Pseudomonadati</taxon>
        <taxon>Thermodesulfobacteriota</taxon>
        <taxon>Desulfovibrionia</taxon>
        <taxon>Desulfovibrionales</taxon>
        <taxon>Desulfonatronovibrionaceae</taxon>
        <taxon>Desulfonatronospira</taxon>
    </lineage>
</organism>
<feature type="coiled-coil region" evidence="11">
    <location>
        <begin position="471"/>
        <end position="505"/>
    </location>
</feature>
<dbReference type="GO" id="GO:0005524">
    <property type="term" value="F:ATP binding"/>
    <property type="evidence" value="ECO:0007669"/>
    <property type="project" value="UniProtKB-KW"/>
</dbReference>
<dbReference type="InterPro" id="IPR027417">
    <property type="entry name" value="P-loop_NTPase"/>
</dbReference>
<keyword evidence="9 10" id="KW-0238">DNA-binding</keyword>
<evidence type="ECO:0000256" key="10">
    <source>
        <dbReference type="RuleBase" id="RU364115"/>
    </source>
</evidence>
<feature type="domain" description="Helicase ATP-binding" evidence="12">
    <location>
        <begin position="286"/>
        <end position="450"/>
    </location>
</feature>
<dbReference type="AlphaFoldDB" id="D6SJT9"/>
<evidence type="ECO:0000256" key="1">
    <source>
        <dbReference type="ARBA" id="ARBA00000851"/>
    </source>
</evidence>
<keyword evidence="3" id="KW-0540">Nuclease</keyword>
<dbReference type="RefSeq" id="WP_008869267.1">
    <property type="nucleotide sequence ID" value="NZ_ACJN02000001.1"/>
</dbReference>
<keyword evidence="6" id="KW-0255">Endonuclease</keyword>
<evidence type="ECO:0000256" key="6">
    <source>
        <dbReference type="ARBA" id="ARBA00022759"/>
    </source>
</evidence>
<comment type="function">
    <text evidence="10">Subunit R is required for both nuclease and ATPase activities, but not for modification.</text>
</comment>
<evidence type="ECO:0000256" key="5">
    <source>
        <dbReference type="ARBA" id="ARBA00022747"/>
    </source>
</evidence>
<dbReference type="eggNOG" id="COG0610">
    <property type="taxonomic scope" value="Bacteria"/>
</dbReference>
<dbReference type="InterPro" id="IPR014001">
    <property type="entry name" value="Helicase_ATP-bd"/>
</dbReference>
<evidence type="ECO:0000256" key="2">
    <source>
        <dbReference type="ARBA" id="ARBA00008598"/>
    </source>
</evidence>
<dbReference type="CDD" id="cd18800">
    <property type="entry name" value="SF2_C_EcoR124I-like"/>
    <property type="match status" value="1"/>
</dbReference>
<dbReference type="CDD" id="cd22332">
    <property type="entry name" value="HsdR_N"/>
    <property type="match status" value="1"/>
</dbReference>
<dbReference type="InterPro" id="IPR040980">
    <property type="entry name" value="SWI2_SNF2"/>
</dbReference>
<evidence type="ECO:0000256" key="11">
    <source>
        <dbReference type="SAM" id="Coils"/>
    </source>
</evidence>
<dbReference type="GO" id="GO:0003677">
    <property type="term" value="F:DNA binding"/>
    <property type="evidence" value="ECO:0007669"/>
    <property type="project" value="UniProtKB-KW"/>
</dbReference>
<dbReference type="EMBL" id="ACJN02000001">
    <property type="protein sequence ID" value="EFI36142.1"/>
    <property type="molecule type" value="Genomic_DNA"/>
</dbReference>
<dbReference type="Pfam" id="PF04313">
    <property type="entry name" value="HSDR_N"/>
    <property type="match status" value="1"/>
</dbReference>
<keyword evidence="8 10" id="KW-0067">ATP-binding</keyword>
<keyword evidence="4 10" id="KW-0547">Nucleotide-binding</keyword>
<evidence type="ECO:0000259" key="12">
    <source>
        <dbReference type="PROSITE" id="PS51192"/>
    </source>
</evidence>
<evidence type="ECO:0000313" key="13">
    <source>
        <dbReference type="EMBL" id="EFI36142.1"/>
    </source>
</evidence>
<evidence type="ECO:0000256" key="3">
    <source>
        <dbReference type="ARBA" id="ARBA00022722"/>
    </source>
</evidence>
<dbReference type="InterPro" id="IPR004473">
    <property type="entry name" value="Restrct_endonuc_typeI_HsdR"/>
</dbReference>
<dbReference type="GO" id="GO:0009035">
    <property type="term" value="F:type I site-specific deoxyribonuclease activity"/>
    <property type="evidence" value="ECO:0007669"/>
    <property type="project" value="UniProtKB-EC"/>
</dbReference>
<evidence type="ECO:0000313" key="14">
    <source>
        <dbReference type="Proteomes" id="UP000005496"/>
    </source>
</evidence>
<comment type="subunit">
    <text evidence="10">The type I restriction/modification system is composed of three polypeptides R, M and S.</text>
</comment>
<dbReference type="NCBIfam" id="TIGR00348">
    <property type="entry name" value="hsdR"/>
    <property type="match status" value="1"/>
</dbReference>
<dbReference type="SMART" id="SM00487">
    <property type="entry name" value="DEXDc"/>
    <property type="match status" value="1"/>
</dbReference>
<dbReference type="GO" id="GO:0009307">
    <property type="term" value="P:DNA restriction-modification system"/>
    <property type="evidence" value="ECO:0007669"/>
    <property type="project" value="UniProtKB-KW"/>
</dbReference>